<keyword evidence="1" id="KW-0472">Membrane</keyword>
<feature type="transmembrane region" description="Helical" evidence="1">
    <location>
        <begin position="12"/>
        <end position="30"/>
    </location>
</feature>
<sequence>MNNDKRRRFDWSTVLMLIALIVLMTSGYYVSRKKIRIKEAASLPFYEIDMSQIADGEYEGKTYTSFLHLQLKVIVENHKLKDIKVIENKGYDADTALPILKKMIEENSVIVPAIKGSEIGSLVYISCVSSALNGE</sequence>
<evidence type="ECO:0000313" key="3">
    <source>
        <dbReference type="Proteomes" id="UP000182737"/>
    </source>
</evidence>
<keyword evidence="1" id="KW-1133">Transmembrane helix</keyword>
<dbReference type="OrthoDB" id="311713at2"/>
<dbReference type="RefSeq" id="WP_143090470.1">
    <property type="nucleotide sequence ID" value="NZ_FORI01000001.1"/>
</dbReference>
<dbReference type="EMBL" id="FORI01000001">
    <property type="protein sequence ID" value="SFI39582.1"/>
    <property type="molecule type" value="Genomic_DNA"/>
</dbReference>
<accession>A0A1I3HV96</accession>
<gene>
    <name evidence="2" type="ORF">SAMN04487775_101101</name>
</gene>
<protein>
    <recommendedName>
        <fullName evidence="4">FMN-binding domain-containing protein</fullName>
    </recommendedName>
</protein>
<keyword evidence="3" id="KW-1185">Reference proteome</keyword>
<evidence type="ECO:0000256" key="1">
    <source>
        <dbReference type="SAM" id="Phobius"/>
    </source>
</evidence>
<evidence type="ECO:0000313" key="2">
    <source>
        <dbReference type="EMBL" id="SFI39582.1"/>
    </source>
</evidence>
<keyword evidence="1" id="KW-0812">Transmembrane</keyword>
<name>A0A1I3HV96_9SPIR</name>
<reference evidence="3" key="1">
    <citation type="submission" date="2016-10" db="EMBL/GenBank/DDBJ databases">
        <authorList>
            <person name="Varghese N."/>
            <person name="Submissions S."/>
        </authorList>
    </citation>
    <scope>NUCLEOTIDE SEQUENCE [LARGE SCALE GENOMIC DNA]</scope>
    <source>
        <strain evidence="3">XBD1002</strain>
    </source>
</reference>
<dbReference type="AlphaFoldDB" id="A0A1I3HV96"/>
<organism evidence="2 3">
    <name type="scientific">Treponema bryantii</name>
    <dbReference type="NCBI Taxonomy" id="163"/>
    <lineage>
        <taxon>Bacteria</taxon>
        <taxon>Pseudomonadati</taxon>
        <taxon>Spirochaetota</taxon>
        <taxon>Spirochaetia</taxon>
        <taxon>Spirochaetales</taxon>
        <taxon>Treponemataceae</taxon>
        <taxon>Treponema</taxon>
    </lineage>
</organism>
<dbReference type="Proteomes" id="UP000182737">
    <property type="component" value="Unassembled WGS sequence"/>
</dbReference>
<proteinExistence type="predicted"/>
<evidence type="ECO:0008006" key="4">
    <source>
        <dbReference type="Google" id="ProtNLM"/>
    </source>
</evidence>